<dbReference type="InterPro" id="IPR036388">
    <property type="entry name" value="WH-like_DNA-bd_sf"/>
</dbReference>
<dbReference type="EMBL" id="LR215973">
    <property type="protein sequence ID" value="VFA97348.1"/>
    <property type="molecule type" value="Genomic_DNA"/>
</dbReference>
<name>A0A4U8W6X7_9NOCA</name>
<dbReference type="InterPro" id="IPR052520">
    <property type="entry name" value="ATL_DNA_repair"/>
</dbReference>
<dbReference type="GO" id="GO:0006281">
    <property type="term" value="P:DNA repair"/>
    <property type="evidence" value="ECO:0007669"/>
    <property type="project" value="InterPro"/>
</dbReference>
<dbReference type="RefSeq" id="WP_130916246.1">
    <property type="nucleotide sequence ID" value="NZ_JADLPI010000010.1"/>
</dbReference>
<dbReference type="AlphaFoldDB" id="A0A4U8W6X7"/>
<dbReference type="InterPro" id="IPR014048">
    <property type="entry name" value="MethylDNA_cys_MeTrfase_DNA-bd"/>
</dbReference>
<organism evidence="3 4">
    <name type="scientific">Nocardia cyriacigeorgica</name>
    <dbReference type="NCBI Taxonomy" id="135487"/>
    <lineage>
        <taxon>Bacteria</taxon>
        <taxon>Bacillati</taxon>
        <taxon>Actinomycetota</taxon>
        <taxon>Actinomycetes</taxon>
        <taxon>Mycobacteriales</taxon>
        <taxon>Nocardiaceae</taxon>
        <taxon>Nocardia</taxon>
    </lineage>
</organism>
<dbReference type="PANTHER" id="PTHR42942">
    <property type="entry name" value="6-O-METHYLGUANINE DNA METHYLTRANSFERASE"/>
    <property type="match status" value="1"/>
</dbReference>
<protein>
    <submittedName>
        <fullName evidence="3">Predicted methylated DNA-protein cysteine methyltransferase</fullName>
    </submittedName>
</protein>
<keyword evidence="1" id="KW-0227">DNA damage</keyword>
<feature type="domain" description="Methylated-DNA-[protein]-cysteine S-methyltransferase DNA binding" evidence="2">
    <location>
        <begin position="11"/>
        <end position="83"/>
    </location>
</feature>
<dbReference type="Gene3D" id="1.10.10.10">
    <property type="entry name" value="Winged helix-like DNA-binding domain superfamily/Winged helix DNA-binding domain"/>
    <property type="match status" value="1"/>
</dbReference>
<dbReference type="SUPFAM" id="SSF46767">
    <property type="entry name" value="Methylated DNA-protein cysteine methyltransferase, C-terminal domain"/>
    <property type="match status" value="1"/>
</dbReference>
<keyword evidence="3" id="KW-0808">Transferase</keyword>
<dbReference type="InterPro" id="IPR036217">
    <property type="entry name" value="MethylDNA_cys_MeTrfase_DNAb"/>
</dbReference>
<dbReference type="GO" id="GO:0008168">
    <property type="term" value="F:methyltransferase activity"/>
    <property type="evidence" value="ECO:0007669"/>
    <property type="project" value="UniProtKB-KW"/>
</dbReference>
<dbReference type="CDD" id="cd06445">
    <property type="entry name" value="ATase"/>
    <property type="match status" value="1"/>
</dbReference>
<sequence>MTQPGDKSISPFTRRVLNVIDQIPAGRVMSYGAIGDRVGGSARQVGHVMTTCAEETHWHRVVYADGTPASCHAGRALDLLRAEATPMRGNRVDMARAQWQGAPDHSGVDG</sequence>
<dbReference type="Proteomes" id="UP000290439">
    <property type="component" value="Chromosome"/>
</dbReference>
<dbReference type="GO" id="GO:0032259">
    <property type="term" value="P:methylation"/>
    <property type="evidence" value="ECO:0007669"/>
    <property type="project" value="UniProtKB-KW"/>
</dbReference>
<dbReference type="Pfam" id="PF01035">
    <property type="entry name" value="DNA_binding_1"/>
    <property type="match status" value="1"/>
</dbReference>
<evidence type="ECO:0000313" key="3">
    <source>
        <dbReference type="EMBL" id="VFA97348.1"/>
    </source>
</evidence>
<dbReference type="PANTHER" id="PTHR42942:SF1">
    <property type="entry name" value="ALKYLTRANSFERASE-LIKE PROTEIN 1"/>
    <property type="match status" value="1"/>
</dbReference>
<evidence type="ECO:0000259" key="2">
    <source>
        <dbReference type="Pfam" id="PF01035"/>
    </source>
</evidence>
<evidence type="ECO:0000313" key="4">
    <source>
        <dbReference type="Proteomes" id="UP000290439"/>
    </source>
</evidence>
<accession>A0A4U8W6X7</accession>
<keyword evidence="3" id="KW-0489">Methyltransferase</keyword>
<reference evidence="3 4" key="1">
    <citation type="submission" date="2019-02" db="EMBL/GenBank/DDBJ databases">
        <authorList>
            <consortium name="Pathogen Informatics"/>
        </authorList>
    </citation>
    <scope>NUCLEOTIDE SEQUENCE [LARGE SCALE GENOMIC DNA]</scope>
    <source>
        <strain evidence="3 4">3012STDY6756504</strain>
    </source>
</reference>
<evidence type="ECO:0000256" key="1">
    <source>
        <dbReference type="ARBA" id="ARBA00022763"/>
    </source>
</evidence>
<gene>
    <name evidence="3" type="ORF">NCTC10797_01111</name>
</gene>
<proteinExistence type="predicted"/>